<organism evidence="2 3">
    <name type="scientific">Vescimonas coprocola</name>
    <dbReference type="NCBI Taxonomy" id="2714355"/>
    <lineage>
        <taxon>Bacteria</taxon>
        <taxon>Bacillati</taxon>
        <taxon>Bacillota</taxon>
        <taxon>Clostridia</taxon>
        <taxon>Eubacteriales</taxon>
        <taxon>Oscillospiraceae</taxon>
        <taxon>Vescimonas</taxon>
    </lineage>
</organism>
<feature type="transmembrane region" description="Helical" evidence="1">
    <location>
        <begin position="6"/>
        <end position="26"/>
    </location>
</feature>
<dbReference type="Proteomes" id="UP000681035">
    <property type="component" value="Chromosome"/>
</dbReference>
<evidence type="ECO:0000256" key="1">
    <source>
        <dbReference type="SAM" id="Phobius"/>
    </source>
</evidence>
<reference evidence="2" key="1">
    <citation type="submission" date="2020-09" db="EMBL/GenBank/DDBJ databases">
        <title>New species isolated from human feces.</title>
        <authorList>
            <person name="Kitahara M."/>
            <person name="Shigeno Y."/>
            <person name="Shime M."/>
            <person name="Matsumoto Y."/>
            <person name="Nakamura S."/>
            <person name="Motooka D."/>
            <person name="Fukuoka S."/>
            <person name="Nishikawa H."/>
            <person name="Benno Y."/>
        </authorList>
    </citation>
    <scope>NUCLEOTIDE SEQUENCE</scope>
    <source>
        <strain evidence="2">MM50</strain>
    </source>
</reference>
<keyword evidence="1" id="KW-0472">Membrane</keyword>
<keyword evidence="1" id="KW-1133">Transmembrane helix</keyword>
<keyword evidence="1" id="KW-0812">Transmembrane</keyword>
<dbReference type="KEGG" id="vcop:MM50RIKEN_17800"/>
<evidence type="ECO:0000313" key="2">
    <source>
        <dbReference type="EMBL" id="BCK82017.1"/>
    </source>
</evidence>
<dbReference type="RefSeq" id="WP_021858577.1">
    <property type="nucleotide sequence ID" value="NZ_AP023418.1"/>
</dbReference>
<keyword evidence="3" id="KW-1185">Reference proteome</keyword>
<protein>
    <submittedName>
        <fullName evidence="2">Uncharacterized protein</fullName>
    </submittedName>
</protein>
<dbReference type="EMBL" id="AP023418">
    <property type="protein sequence ID" value="BCK82017.1"/>
    <property type="molecule type" value="Genomic_DNA"/>
</dbReference>
<gene>
    <name evidence="2" type="ORF">MM50RIKEN_17800</name>
</gene>
<proteinExistence type="predicted"/>
<dbReference type="AlphaFoldDB" id="A0A810Q6W6"/>
<sequence>MCKVSTFVTGVCVGMVAGALVEVMVIPRPKTRKTAVGKAMQRMGNAVDSALETVAEKMN</sequence>
<evidence type="ECO:0000313" key="3">
    <source>
        <dbReference type="Proteomes" id="UP000681035"/>
    </source>
</evidence>
<name>A0A810Q6W6_9FIRM</name>
<accession>A0A810Q6W6</accession>